<dbReference type="EMBL" id="MPUH01000233">
    <property type="protein sequence ID" value="OMJ85551.1"/>
    <property type="molecule type" value="Genomic_DNA"/>
</dbReference>
<gene>
    <name evidence="2" type="ORF">SteCoe_13091</name>
</gene>
<dbReference type="AlphaFoldDB" id="A0A1R2C991"/>
<accession>A0A1R2C991</accession>
<keyword evidence="1" id="KW-0812">Transmembrane</keyword>
<feature type="transmembrane region" description="Helical" evidence="1">
    <location>
        <begin position="7"/>
        <end position="32"/>
    </location>
</feature>
<protein>
    <submittedName>
        <fullName evidence="2">Uncharacterized protein</fullName>
    </submittedName>
</protein>
<feature type="transmembrane region" description="Helical" evidence="1">
    <location>
        <begin position="38"/>
        <end position="61"/>
    </location>
</feature>
<dbReference type="Proteomes" id="UP000187209">
    <property type="component" value="Unassembled WGS sequence"/>
</dbReference>
<feature type="transmembrane region" description="Helical" evidence="1">
    <location>
        <begin position="122"/>
        <end position="145"/>
    </location>
</feature>
<evidence type="ECO:0000256" key="1">
    <source>
        <dbReference type="SAM" id="Phobius"/>
    </source>
</evidence>
<keyword evidence="1" id="KW-1133">Transmembrane helix</keyword>
<comment type="caution">
    <text evidence="2">The sequence shown here is derived from an EMBL/GenBank/DDBJ whole genome shotgun (WGS) entry which is preliminary data.</text>
</comment>
<sequence length="198" mass="22988">MNCTSCAFWFLYVTMWIILVLWLAHSTFLMTYPRNFNVYWNVFSSIFVVTINFLGHALHFLKSSKKAIFFDALLIIFLIFIGPVLLTLTLVGTITDSINYDQEFCLGGCVINIQAISIFFRILHYIILYIISIFGLALGSLYLYFICFSRGHENRLLKSVFIPREKRGDSFHKKPLHERLMEKSPSLELKGITRTSSF</sequence>
<keyword evidence="3" id="KW-1185">Reference proteome</keyword>
<feature type="transmembrane region" description="Helical" evidence="1">
    <location>
        <begin position="68"/>
        <end position="91"/>
    </location>
</feature>
<evidence type="ECO:0000313" key="2">
    <source>
        <dbReference type="EMBL" id="OMJ85551.1"/>
    </source>
</evidence>
<keyword evidence="1" id="KW-0472">Membrane</keyword>
<name>A0A1R2C991_9CILI</name>
<evidence type="ECO:0000313" key="3">
    <source>
        <dbReference type="Proteomes" id="UP000187209"/>
    </source>
</evidence>
<organism evidence="2 3">
    <name type="scientific">Stentor coeruleus</name>
    <dbReference type="NCBI Taxonomy" id="5963"/>
    <lineage>
        <taxon>Eukaryota</taxon>
        <taxon>Sar</taxon>
        <taxon>Alveolata</taxon>
        <taxon>Ciliophora</taxon>
        <taxon>Postciliodesmatophora</taxon>
        <taxon>Heterotrichea</taxon>
        <taxon>Heterotrichida</taxon>
        <taxon>Stentoridae</taxon>
        <taxon>Stentor</taxon>
    </lineage>
</organism>
<reference evidence="2 3" key="1">
    <citation type="submission" date="2016-11" db="EMBL/GenBank/DDBJ databases">
        <title>The macronuclear genome of Stentor coeruleus: a giant cell with tiny introns.</title>
        <authorList>
            <person name="Slabodnick M."/>
            <person name="Ruby J.G."/>
            <person name="Reiff S.B."/>
            <person name="Swart E.C."/>
            <person name="Gosai S."/>
            <person name="Prabakaran S."/>
            <person name="Witkowska E."/>
            <person name="Larue G.E."/>
            <person name="Fisher S."/>
            <person name="Freeman R.M."/>
            <person name="Gunawardena J."/>
            <person name="Chu W."/>
            <person name="Stover N.A."/>
            <person name="Gregory B.D."/>
            <person name="Nowacki M."/>
            <person name="Derisi J."/>
            <person name="Roy S.W."/>
            <person name="Marshall W.F."/>
            <person name="Sood P."/>
        </authorList>
    </citation>
    <scope>NUCLEOTIDE SEQUENCE [LARGE SCALE GENOMIC DNA]</scope>
    <source>
        <strain evidence="2">WM001</strain>
    </source>
</reference>
<proteinExistence type="predicted"/>